<evidence type="ECO:0000313" key="3">
    <source>
        <dbReference type="Proteomes" id="UP000008827"/>
    </source>
</evidence>
<evidence type="ECO:0000313" key="1">
    <source>
        <dbReference type="EMBL" id="KRH31773.1"/>
    </source>
</evidence>
<gene>
    <name evidence="1" type="ORF">GLYMA_10G011400</name>
</gene>
<organism evidence="1">
    <name type="scientific">Glycine max</name>
    <name type="common">Soybean</name>
    <name type="synonym">Glycine hispida</name>
    <dbReference type="NCBI Taxonomy" id="3847"/>
    <lineage>
        <taxon>Eukaryota</taxon>
        <taxon>Viridiplantae</taxon>
        <taxon>Streptophyta</taxon>
        <taxon>Embryophyta</taxon>
        <taxon>Tracheophyta</taxon>
        <taxon>Spermatophyta</taxon>
        <taxon>Magnoliopsida</taxon>
        <taxon>eudicotyledons</taxon>
        <taxon>Gunneridae</taxon>
        <taxon>Pentapetalae</taxon>
        <taxon>rosids</taxon>
        <taxon>fabids</taxon>
        <taxon>Fabales</taxon>
        <taxon>Fabaceae</taxon>
        <taxon>Papilionoideae</taxon>
        <taxon>50 kb inversion clade</taxon>
        <taxon>NPAAA clade</taxon>
        <taxon>indigoferoid/millettioid clade</taxon>
        <taxon>Phaseoleae</taxon>
        <taxon>Glycine</taxon>
        <taxon>Glycine subgen. Soja</taxon>
    </lineage>
</organism>
<protein>
    <submittedName>
        <fullName evidence="1 2">Uncharacterized protein</fullName>
    </submittedName>
</protein>
<keyword evidence="3" id="KW-1185">Reference proteome</keyword>
<dbReference type="Proteomes" id="UP000008827">
    <property type="component" value="Chromosome 10"/>
</dbReference>
<reference evidence="2" key="2">
    <citation type="submission" date="2018-02" db="UniProtKB">
        <authorList>
            <consortium name="EnsemblPlants"/>
        </authorList>
    </citation>
    <scope>IDENTIFICATION</scope>
    <source>
        <strain evidence="2">Williams 82</strain>
    </source>
</reference>
<evidence type="ECO:0000313" key="2">
    <source>
        <dbReference type="EnsemblPlants" id="KRH31773"/>
    </source>
</evidence>
<dbReference type="InParanoid" id="K7LGT7"/>
<name>K7LGT7_SOYBN</name>
<dbReference type="Gramene" id="KRH31773">
    <property type="protein sequence ID" value="KRH31773"/>
    <property type="gene ID" value="GLYMA_10G011400"/>
</dbReference>
<sequence>MCRYQNLFHHSDHITLDICLACMYKNFSFCICSSLILPFSTTIQSMNGLHRVQDTQRHLLIHLKRGIRMVELLFPFISSCPYWDKTFSTISS</sequence>
<dbReference type="AlphaFoldDB" id="K7LGT7"/>
<proteinExistence type="predicted"/>
<reference evidence="1" key="3">
    <citation type="submission" date="2018-07" db="EMBL/GenBank/DDBJ databases">
        <title>WGS assembly of Glycine max.</title>
        <authorList>
            <person name="Schmutz J."/>
            <person name="Cannon S."/>
            <person name="Schlueter J."/>
            <person name="Ma J."/>
            <person name="Mitros T."/>
            <person name="Nelson W."/>
            <person name="Hyten D."/>
            <person name="Song Q."/>
            <person name="Thelen J."/>
            <person name="Cheng J."/>
            <person name="Xu D."/>
            <person name="Hellsten U."/>
            <person name="May G."/>
            <person name="Yu Y."/>
            <person name="Sakurai T."/>
            <person name="Umezawa T."/>
            <person name="Bhattacharyya M."/>
            <person name="Sandhu D."/>
            <person name="Valliyodan B."/>
            <person name="Lindquist E."/>
            <person name="Peto M."/>
            <person name="Grant D."/>
            <person name="Shu S."/>
            <person name="Goodstein D."/>
            <person name="Barry K."/>
            <person name="Futrell-Griggs M."/>
            <person name="Abernathy B."/>
            <person name="Du J."/>
            <person name="Tian Z."/>
            <person name="Zhu L."/>
            <person name="Gill N."/>
            <person name="Joshi T."/>
            <person name="Libault M."/>
            <person name="Sethuraman A."/>
            <person name="Zhang X."/>
            <person name="Shinozaki K."/>
            <person name="Nguyen H."/>
            <person name="Wing R."/>
            <person name="Cregan P."/>
            <person name="Specht J."/>
            <person name="Grimwood J."/>
            <person name="Rokhsar D."/>
            <person name="Stacey G."/>
            <person name="Shoemaker R."/>
            <person name="Jackson S."/>
        </authorList>
    </citation>
    <scope>NUCLEOTIDE SEQUENCE</scope>
    <source>
        <tissue evidence="1">Callus</tissue>
    </source>
</reference>
<dbReference type="PaxDb" id="3847-GLYMA10G01440.1"/>
<dbReference type="EMBL" id="CM000843">
    <property type="protein sequence ID" value="KRH31773.1"/>
    <property type="molecule type" value="Genomic_DNA"/>
</dbReference>
<accession>K7LGT7</accession>
<dbReference type="HOGENOM" id="CLU_2417542_0_0_1"/>
<reference evidence="1 2" key="1">
    <citation type="journal article" date="2010" name="Nature">
        <title>Genome sequence of the palaeopolyploid soybean.</title>
        <authorList>
            <person name="Schmutz J."/>
            <person name="Cannon S.B."/>
            <person name="Schlueter J."/>
            <person name="Ma J."/>
            <person name="Mitros T."/>
            <person name="Nelson W."/>
            <person name="Hyten D.L."/>
            <person name="Song Q."/>
            <person name="Thelen J.J."/>
            <person name="Cheng J."/>
            <person name="Xu D."/>
            <person name="Hellsten U."/>
            <person name="May G.D."/>
            <person name="Yu Y."/>
            <person name="Sakurai T."/>
            <person name="Umezawa T."/>
            <person name="Bhattacharyya M.K."/>
            <person name="Sandhu D."/>
            <person name="Valliyodan B."/>
            <person name="Lindquist E."/>
            <person name="Peto M."/>
            <person name="Grant D."/>
            <person name="Shu S."/>
            <person name="Goodstein D."/>
            <person name="Barry K."/>
            <person name="Futrell-Griggs M."/>
            <person name="Abernathy B."/>
            <person name="Du J."/>
            <person name="Tian Z."/>
            <person name="Zhu L."/>
            <person name="Gill N."/>
            <person name="Joshi T."/>
            <person name="Libault M."/>
            <person name="Sethuraman A."/>
            <person name="Zhang X.-C."/>
            <person name="Shinozaki K."/>
            <person name="Nguyen H.T."/>
            <person name="Wing R.A."/>
            <person name="Cregan P."/>
            <person name="Specht J."/>
            <person name="Grimwood J."/>
            <person name="Rokhsar D."/>
            <person name="Stacey G."/>
            <person name="Shoemaker R.C."/>
            <person name="Jackson S.A."/>
        </authorList>
    </citation>
    <scope>NUCLEOTIDE SEQUENCE</scope>
    <source>
        <strain evidence="2">cv. Williams 82</strain>
        <tissue evidence="1">Callus</tissue>
    </source>
</reference>
<dbReference type="EnsemblPlants" id="KRH31773">
    <property type="protein sequence ID" value="KRH31773"/>
    <property type="gene ID" value="GLYMA_10G011400"/>
</dbReference>